<proteinExistence type="predicted"/>
<keyword evidence="4" id="KW-1185">Reference proteome</keyword>
<name>A0A2J6TBF2_9HELO</name>
<dbReference type="GeneID" id="36592878"/>
<keyword evidence="2" id="KW-0812">Transmembrane</keyword>
<keyword evidence="2" id="KW-0472">Membrane</keyword>
<sequence length="386" mass="44293">MSWRGHRGRSLRREDYGSNDVGSRLRKLDELPEGPCENLAVPKGDQTRRLSILREKEIASNLAFLLATTDESLKVMAVCIKEYYNSEGITIRIVLNTRDLSAKTTGRLALITQLYEAINNKSVKARLGLIKSSLEAGRDRLESISDLYAEIGKAYEMSSMLELTLKQYLPEAIGKLARYYSATFELVYTTRNRTFICSSKSTYYLYNLFFFLYGGFYIPRIYGRLYNKWTLPDWLDIPVERYGELSRITTRLKATLDDKVRRASKSKKQYHFPNESASTSIVQLRPPFVQEGDLSALLYTEIPLTPPRTPLEPPYAGNSDIETKLNKLSLTLDFLQVFSGHLLIAQVKDIIILYKGYYTINIEDIPTTTELRLSYLQNSNELKFQL</sequence>
<feature type="region of interest" description="Disordered" evidence="1">
    <location>
        <begin position="1"/>
        <end position="20"/>
    </location>
</feature>
<dbReference type="InParanoid" id="A0A2J6TBF2"/>
<protein>
    <submittedName>
        <fullName evidence="3">Uncharacterized protein</fullName>
    </submittedName>
</protein>
<dbReference type="Proteomes" id="UP000235371">
    <property type="component" value="Unassembled WGS sequence"/>
</dbReference>
<reference evidence="3 4" key="1">
    <citation type="submission" date="2016-04" db="EMBL/GenBank/DDBJ databases">
        <title>A degradative enzymes factory behind the ericoid mycorrhizal symbiosis.</title>
        <authorList>
            <consortium name="DOE Joint Genome Institute"/>
            <person name="Martino E."/>
            <person name="Morin E."/>
            <person name="Grelet G."/>
            <person name="Kuo A."/>
            <person name="Kohler A."/>
            <person name="Daghino S."/>
            <person name="Barry K."/>
            <person name="Choi C."/>
            <person name="Cichocki N."/>
            <person name="Clum A."/>
            <person name="Copeland A."/>
            <person name="Hainaut M."/>
            <person name="Haridas S."/>
            <person name="Labutti K."/>
            <person name="Lindquist E."/>
            <person name="Lipzen A."/>
            <person name="Khouja H.-R."/>
            <person name="Murat C."/>
            <person name="Ohm R."/>
            <person name="Olson A."/>
            <person name="Spatafora J."/>
            <person name="Veneault-Fourrey C."/>
            <person name="Henrissat B."/>
            <person name="Grigoriev I."/>
            <person name="Martin F."/>
            <person name="Perotto S."/>
        </authorList>
    </citation>
    <scope>NUCLEOTIDE SEQUENCE [LARGE SCALE GENOMIC DNA]</scope>
    <source>
        <strain evidence="3 4">E</strain>
    </source>
</reference>
<evidence type="ECO:0000313" key="3">
    <source>
        <dbReference type="EMBL" id="PMD60360.1"/>
    </source>
</evidence>
<dbReference type="STRING" id="1095630.A0A2J6TBF2"/>
<organism evidence="3 4">
    <name type="scientific">Hyaloscypha bicolor E</name>
    <dbReference type="NCBI Taxonomy" id="1095630"/>
    <lineage>
        <taxon>Eukaryota</taxon>
        <taxon>Fungi</taxon>
        <taxon>Dikarya</taxon>
        <taxon>Ascomycota</taxon>
        <taxon>Pezizomycotina</taxon>
        <taxon>Leotiomycetes</taxon>
        <taxon>Helotiales</taxon>
        <taxon>Hyaloscyphaceae</taxon>
        <taxon>Hyaloscypha</taxon>
        <taxon>Hyaloscypha bicolor</taxon>
    </lineage>
</organism>
<accession>A0A2J6TBF2</accession>
<evidence type="ECO:0000313" key="4">
    <source>
        <dbReference type="Proteomes" id="UP000235371"/>
    </source>
</evidence>
<dbReference type="OrthoDB" id="4851849at2759"/>
<feature type="transmembrane region" description="Helical" evidence="2">
    <location>
        <begin position="203"/>
        <end position="222"/>
    </location>
</feature>
<feature type="compositionally biased region" description="Basic residues" evidence="1">
    <location>
        <begin position="1"/>
        <end position="10"/>
    </location>
</feature>
<evidence type="ECO:0000256" key="1">
    <source>
        <dbReference type="SAM" id="MobiDB-lite"/>
    </source>
</evidence>
<dbReference type="RefSeq" id="XP_024737264.1">
    <property type="nucleotide sequence ID" value="XM_024884801.1"/>
</dbReference>
<gene>
    <name evidence="3" type="ORF">K444DRAFT_642993</name>
</gene>
<dbReference type="EMBL" id="KZ613790">
    <property type="protein sequence ID" value="PMD60360.1"/>
    <property type="molecule type" value="Genomic_DNA"/>
</dbReference>
<dbReference type="AlphaFoldDB" id="A0A2J6TBF2"/>
<evidence type="ECO:0000256" key="2">
    <source>
        <dbReference type="SAM" id="Phobius"/>
    </source>
</evidence>
<keyword evidence="2" id="KW-1133">Transmembrane helix</keyword>